<dbReference type="InterPro" id="IPR000504">
    <property type="entry name" value="RRM_dom"/>
</dbReference>
<dbReference type="SMART" id="SM00360">
    <property type="entry name" value="RRM"/>
    <property type="match status" value="1"/>
</dbReference>
<evidence type="ECO:0000256" key="3">
    <source>
        <dbReference type="ARBA" id="ARBA00023187"/>
    </source>
</evidence>
<dbReference type="Proteomes" id="UP000242715">
    <property type="component" value="Unassembled WGS sequence"/>
</dbReference>
<keyword evidence="4" id="KW-0694">RNA-binding</keyword>
<proteinExistence type="predicted"/>
<keyword evidence="3" id="KW-0508">mRNA splicing</keyword>
<organism evidence="7 8">
    <name type="scientific">Trifolium subterraneum</name>
    <name type="common">Subterranean clover</name>
    <dbReference type="NCBI Taxonomy" id="3900"/>
    <lineage>
        <taxon>Eukaryota</taxon>
        <taxon>Viridiplantae</taxon>
        <taxon>Streptophyta</taxon>
        <taxon>Embryophyta</taxon>
        <taxon>Tracheophyta</taxon>
        <taxon>Spermatophyta</taxon>
        <taxon>Magnoliopsida</taxon>
        <taxon>eudicotyledons</taxon>
        <taxon>Gunneridae</taxon>
        <taxon>Pentapetalae</taxon>
        <taxon>rosids</taxon>
        <taxon>fabids</taxon>
        <taxon>Fabales</taxon>
        <taxon>Fabaceae</taxon>
        <taxon>Papilionoideae</taxon>
        <taxon>50 kb inversion clade</taxon>
        <taxon>NPAAA clade</taxon>
        <taxon>Hologalegina</taxon>
        <taxon>IRL clade</taxon>
        <taxon>Trifolieae</taxon>
        <taxon>Trifolium</taxon>
    </lineage>
</organism>
<evidence type="ECO:0000313" key="7">
    <source>
        <dbReference type="EMBL" id="GAU45277.1"/>
    </source>
</evidence>
<protein>
    <recommendedName>
        <fullName evidence="6">RRM domain-containing protein</fullName>
    </recommendedName>
</protein>
<dbReference type="EMBL" id="DF974111">
    <property type="protein sequence ID" value="GAU45277.1"/>
    <property type="molecule type" value="Genomic_DNA"/>
</dbReference>
<sequence length="186" mass="21436">MGEEVEHGWQSVTGRHRHGRGNENNQRLDIATSRNFNKNQIHSLMTYFLTDFSDSYGAKAIFNVFHNYGEVMEVVIPAKRDKGGRRFGFARFDEVVDPRTLEQEMDNIYFGNRKISVNLSRFKRSEGSKKGVDMRRERWGDGDNSKQVLSRSRPTTRTDQPQSHQHQFTTAEYGNYAQAVLKGGTI</sequence>
<dbReference type="GO" id="GO:0006397">
    <property type="term" value="P:mRNA processing"/>
    <property type="evidence" value="ECO:0007669"/>
    <property type="project" value="UniProtKB-KW"/>
</dbReference>
<feature type="compositionally biased region" description="Polar residues" evidence="5">
    <location>
        <begin position="145"/>
        <end position="171"/>
    </location>
</feature>
<dbReference type="InterPro" id="IPR050907">
    <property type="entry name" value="SRSF"/>
</dbReference>
<dbReference type="Pfam" id="PF00076">
    <property type="entry name" value="RRM_1"/>
    <property type="match status" value="1"/>
</dbReference>
<feature type="region of interest" description="Disordered" evidence="5">
    <location>
        <begin position="1"/>
        <end position="29"/>
    </location>
</feature>
<evidence type="ECO:0000256" key="2">
    <source>
        <dbReference type="ARBA" id="ARBA00022728"/>
    </source>
</evidence>
<dbReference type="OrthoDB" id="1750209at2759"/>
<evidence type="ECO:0000256" key="1">
    <source>
        <dbReference type="ARBA" id="ARBA00022664"/>
    </source>
</evidence>
<dbReference type="InterPro" id="IPR035979">
    <property type="entry name" value="RBD_domain_sf"/>
</dbReference>
<dbReference type="CDD" id="cd00590">
    <property type="entry name" value="RRM_SF"/>
    <property type="match status" value="1"/>
</dbReference>
<evidence type="ECO:0000313" key="8">
    <source>
        <dbReference type="Proteomes" id="UP000242715"/>
    </source>
</evidence>
<reference evidence="8" key="1">
    <citation type="journal article" date="2017" name="Front. Plant Sci.">
        <title>Climate Clever Clovers: New Paradigm to Reduce the Environmental Footprint of Ruminants by Breeding Low Methanogenic Forages Utilizing Haplotype Variation.</title>
        <authorList>
            <person name="Kaur P."/>
            <person name="Appels R."/>
            <person name="Bayer P.E."/>
            <person name="Keeble-Gagnere G."/>
            <person name="Wang J."/>
            <person name="Hirakawa H."/>
            <person name="Shirasawa K."/>
            <person name="Vercoe P."/>
            <person name="Stefanova K."/>
            <person name="Durmic Z."/>
            <person name="Nichols P."/>
            <person name="Revell C."/>
            <person name="Isobe S.N."/>
            <person name="Edwards D."/>
            <person name="Erskine W."/>
        </authorList>
    </citation>
    <scope>NUCLEOTIDE SEQUENCE [LARGE SCALE GENOMIC DNA]</scope>
    <source>
        <strain evidence="8">cv. Daliak</strain>
    </source>
</reference>
<dbReference type="SUPFAM" id="SSF54928">
    <property type="entry name" value="RNA-binding domain, RBD"/>
    <property type="match status" value="1"/>
</dbReference>
<evidence type="ECO:0000256" key="4">
    <source>
        <dbReference type="PROSITE-ProRule" id="PRU00176"/>
    </source>
</evidence>
<keyword evidence="8" id="KW-1185">Reference proteome</keyword>
<keyword evidence="2" id="KW-0747">Spliceosome</keyword>
<dbReference type="GO" id="GO:0005681">
    <property type="term" value="C:spliceosomal complex"/>
    <property type="evidence" value="ECO:0007669"/>
    <property type="project" value="UniProtKB-KW"/>
</dbReference>
<gene>
    <name evidence="7" type="ORF">TSUD_99990</name>
</gene>
<feature type="region of interest" description="Disordered" evidence="5">
    <location>
        <begin position="126"/>
        <end position="171"/>
    </location>
</feature>
<dbReference type="InterPro" id="IPR012677">
    <property type="entry name" value="Nucleotide-bd_a/b_plait_sf"/>
</dbReference>
<dbReference type="GO" id="GO:0008380">
    <property type="term" value="P:RNA splicing"/>
    <property type="evidence" value="ECO:0007669"/>
    <property type="project" value="UniProtKB-KW"/>
</dbReference>
<name>A0A2Z6PK11_TRISU</name>
<accession>A0A2Z6PK11</accession>
<evidence type="ECO:0000259" key="6">
    <source>
        <dbReference type="PROSITE" id="PS50102"/>
    </source>
</evidence>
<keyword evidence="1" id="KW-0507">mRNA processing</keyword>
<dbReference type="Gene3D" id="3.30.70.330">
    <property type="match status" value="1"/>
</dbReference>
<dbReference type="PANTHER" id="PTHR23147">
    <property type="entry name" value="SERINE/ARGININE RICH SPLICING FACTOR"/>
    <property type="match status" value="1"/>
</dbReference>
<dbReference type="PROSITE" id="PS50102">
    <property type="entry name" value="RRM"/>
    <property type="match status" value="1"/>
</dbReference>
<feature type="compositionally biased region" description="Basic and acidic residues" evidence="5">
    <location>
        <begin position="126"/>
        <end position="144"/>
    </location>
</feature>
<dbReference type="GO" id="GO:0003723">
    <property type="term" value="F:RNA binding"/>
    <property type="evidence" value="ECO:0007669"/>
    <property type="project" value="UniProtKB-UniRule"/>
</dbReference>
<dbReference type="AlphaFoldDB" id="A0A2Z6PK11"/>
<feature type="domain" description="RRM" evidence="6">
    <location>
        <begin position="45"/>
        <end position="122"/>
    </location>
</feature>
<evidence type="ECO:0000256" key="5">
    <source>
        <dbReference type="SAM" id="MobiDB-lite"/>
    </source>
</evidence>